<feature type="signal peptide" evidence="5">
    <location>
        <begin position="1"/>
        <end position="21"/>
    </location>
</feature>
<reference evidence="7 8" key="1">
    <citation type="journal article" date="2013" name="J. Microbiol. Biotechnol.">
        <title>Novosphingobium ginsenosidimutans sp. nov., with the ability to convert ginsenoside.</title>
        <authorList>
            <person name="Kim J.K."/>
            <person name="He D."/>
            <person name="Liu Q.M."/>
            <person name="Park H.Y."/>
            <person name="Jung M.S."/>
            <person name="Yoon M.H."/>
            <person name="Kim S.C."/>
            <person name="Im W.T."/>
        </authorList>
    </citation>
    <scope>NUCLEOTIDE SEQUENCE [LARGE SCALE GENOMIC DNA]</scope>
    <source>
        <strain evidence="7 8">FW-6</strain>
    </source>
</reference>
<proteinExistence type="inferred from homology"/>
<dbReference type="RefSeq" id="WP_147088674.1">
    <property type="nucleotide sequence ID" value="NZ_BAABJD010000002.1"/>
</dbReference>
<feature type="chain" id="PRO_5023054756" evidence="5">
    <location>
        <begin position="22"/>
        <end position="220"/>
    </location>
</feature>
<dbReference type="GO" id="GO:0016020">
    <property type="term" value="C:membrane"/>
    <property type="evidence" value="ECO:0007669"/>
    <property type="project" value="UniProtKB-SubCell"/>
</dbReference>
<dbReference type="SUPFAM" id="SSF56925">
    <property type="entry name" value="OMPA-like"/>
    <property type="match status" value="1"/>
</dbReference>
<evidence type="ECO:0000313" key="7">
    <source>
        <dbReference type="EMBL" id="QEA14693.1"/>
    </source>
</evidence>
<dbReference type="Pfam" id="PF13505">
    <property type="entry name" value="OMP_b-brl"/>
    <property type="match status" value="1"/>
</dbReference>
<dbReference type="Gene3D" id="2.40.160.20">
    <property type="match status" value="1"/>
</dbReference>
<keyword evidence="3" id="KW-0472">Membrane</keyword>
<dbReference type="InterPro" id="IPR011250">
    <property type="entry name" value="OMP/PagP_B-barrel"/>
</dbReference>
<evidence type="ECO:0000256" key="1">
    <source>
        <dbReference type="ARBA" id="ARBA00004370"/>
    </source>
</evidence>
<keyword evidence="8" id="KW-1185">Reference proteome</keyword>
<dbReference type="PANTHER" id="PTHR34001">
    <property type="entry name" value="BLL7405 PROTEIN"/>
    <property type="match status" value="1"/>
</dbReference>
<evidence type="ECO:0000256" key="4">
    <source>
        <dbReference type="ARBA" id="ARBA00038306"/>
    </source>
</evidence>
<comment type="similarity">
    <text evidence="4">Belongs to the Omp25/RopB family.</text>
</comment>
<evidence type="ECO:0000256" key="3">
    <source>
        <dbReference type="ARBA" id="ARBA00023136"/>
    </source>
</evidence>
<dbReference type="OrthoDB" id="8222426at2"/>
<protein>
    <submittedName>
        <fullName evidence="7">Porin family protein</fullName>
    </submittedName>
</protein>
<dbReference type="Proteomes" id="UP000321172">
    <property type="component" value="Chromosome"/>
</dbReference>
<sequence>MKKILAALAAGTVLSATPALAQDAQATFTGPRVEATVGWDKSRSGSSVDNDTTRDLDQSVDGLLYGGGVGFDFAIGQSAVIGAEAELTDSTAKSNTDGVPNTFNLGRVETGRDIYVGARAGLIIGSNALAYVKGGYTNARYNLVGTDGTVNLNQRLDTDGWRLGGGVELAVSENAFAKIEYRYSKYSEAEFDFEGQTPDSSRFRIDTDRHQVVASVGLRF</sequence>
<dbReference type="PANTHER" id="PTHR34001:SF3">
    <property type="entry name" value="BLL7405 PROTEIN"/>
    <property type="match status" value="1"/>
</dbReference>
<name>A0A5B8RZR2_9SPHN</name>
<feature type="domain" description="Outer membrane protein beta-barrel" evidence="6">
    <location>
        <begin position="8"/>
        <end position="220"/>
    </location>
</feature>
<evidence type="ECO:0000256" key="5">
    <source>
        <dbReference type="SAM" id="SignalP"/>
    </source>
</evidence>
<accession>A0A5B8RZR2</accession>
<keyword evidence="2 5" id="KW-0732">Signal</keyword>
<dbReference type="AlphaFoldDB" id="A0A5B8RZR2"/>
<dbReference type="KEGG" id="ngf:FRF71_00320"/>
<dbReference type="InterPro" id="IPR051692">
    <property type="entry name" value="OMP-like"/>
</dbReference>
<dbReference type="InterPro" id="IPR027385">
    <property type="entry name" value="Beta-barrel_OMP"/>
</dbReference>
<comment type="subcellular location">
    <subcellularLocation>
        <location evidence="1">Membrane</location>
    </subcellularLocation>
</comment>
<organism evidence="7 8">
    <name type="scientific">Novosphingobium ginsenosidimutans</name>
    <dbReference type="NCBI Taxonomy" id="1176536"/>
    <lineage>
        <taxon>Bacteria</taxon>
        <taxon>Pseudomonadati</taxon>
        <taxon>Pseudomonadota</taxon>
        <taxon>Alphaproteobacteria</taxon>
        <taxon>Sphingomonadales</taxon>
        <taxon>Sphingomonadaceae</taxon>
        <taxon>Novosphingobium</taxon>
    </lineage>
</organism>
<gene>
    <name evidence="7" type="ORF">FRF71_00320</name>
</gene>
<evidence type="ECO:0000256" key="2">
    <source>
        <dbReference type="ARBA" id="ARBA00022729"/>
    </source>
</evidence>
<evidence type="ECO:0000259" key="6">
    <source>
        <dbReference type="Pfam" id="PF13505"/>
    </source>
</evidence>
<evidence type="ECO:0000313" key="8">
    <source>
        <dbReference type="Proteomes" id="UP000321172"/>
    </source>
</evidence>
<dbReference type="EMBL" id="CP042345">
    <property type="protein sequence ID" value="QEA14693.1"/>
    <property type="molecule type" value="Genomic_DNA"/>
</dbReference>